<proteinExistence type="inferred from homology"/>
<sequence length="625" mass="70860">MDNNVTNQLIEPQQKGETKFVFFSGKGGVGKSTMSCTTAVWLAKKGYKTLLVTTDPAPNLSDIFTQEIGHKITSINNIENLFAIEINPDTASEEYRERIIAPMRKILDEKNIQVINEQMNSPCVEEVAAFDKFIEFMDDPQYDVVIFDTAPTGHTIRLLELPGGWSTTLEKSASTCIGPGASLQNAKSRYEKAISYLQDDAKTSFIFVLKPESSSLLETKRSSDELSKLGIKINILIINGILPEEACTDEFFKKKKVDEQKIVKKINETFPAMQKLFYQLRDSEVSGLELLEAAGKFLYEAKIEDVEIEIETELELSNKKGKIQESGLITDQSELYDLLTPLNGTRYIFFTGKGGVGKSTIACATSLYLAEKGFRTLILTTDPASHLQDIFGQTVEHEPTRISGVDNLYAARIDQKKALEEYKKRILDIVKDNDEETKKSVEEDLNSPCAQEMAAFERFINYFELNGYDIIIFDTAPTGHTLRLLELPSDWKGFIDLGDLTKKSSDETETKNKYANVIETMKNKEKSTFVFVMYPEYTPIIEAWRASEELKRQVKIETALVAVNYLLPQDFGKNKFFSNRRKQQEKYLSEIKQRFKTPMLIVPLLEREPEGLDKLRELGRTVFSG</sequence>
<keyword evidence="3" id="KW-0378">Hydrolase</keyword>
<dbReference type="InterPro" id="IPR016300">
    <property type="entry name" value="ATPase_ArsA/GET3"/>
</dbReference>
<dbReference type="PATRIC" id="fig|1719120.3.peg.2821"/>
<dbReference type="PANTHER" id="PTHR10803:SF3">
    <property type="entry name" value="ATPASE GET3"/>
    <property type="match status" value="1"/>
</dbReference>
<dbReference type="EC" id="3.6.3.16" evidence="3"/>
<dbReference type="NCBIfam" id="TIGR00345">
    <property type="entry name" value="GET3_arsA_TRC40"/>
    <property type="match status" value="2"/>
</dbReference>
<evidence type="ECO:0000313" key="3">
    <source>
        <dbReference type="EMBL" id="KPQ42839.1"/>
    </source>
</evidence>
<evidence type="ECO:0000256" key="1">
    <source>
        <dbReference type="ARBA" id="ARBA00011040"/>
    </source>
</evidence>
<dbReference type="PIRSF" id="PIRSF001327">
    <property type="entry name" value="Arsenical_pump-driving_ATPase"/>
    <property type="match status" value="1"/>
</dbReference>
<feature type="domain" description="ArsA/GET3 Anion-transporting ATPase-like" evidence="2">
    <location>
        <begin position="505"/>
        <end position="621"/>
    </location>
</feature>
<dbReference type="GO" id="GO:0015446">
    <property type="term" value="F:ATPase-coupled arsenite transmembrane transporter activity"/>
    <property type="evidence" value="ECO:0007669"/>
    <property type="project" value="InterPro"/>
</dbReference>
<comment type="similarity">
    <text evidence="1">Belongs to the arsA ATPase family.</text>
</comment>
<dbReference type="InterPro" id="IPR027541">
    <property type="entry name" value="Ars_ATPase"/>
</dbReference>
<feature type="domain" description="ArsA/GET3 Anion-transporting ATPase-like" evidence="2">
    <location>
        <begin position="18"/>
        <end position="172"/>
    </location>
</feature>
<dbReference type="Pfam" id="PF02374">
    <property type="entry name" value="ArsA_ATPase"/>
    <property type="match status" value="4"/>
</dbReference>
<protein>
    <submittedName>
        <fullName evidence="3">Putative arsenical pump-driving ATPase</fullName>
        <ecNumber evidence="3">3.6.3.16</ecNumber>
    </submittedName>
</protein>
<comment type="caution">
    <text evidence="3">The sequence shown here is derived from an EMBL/GenBank/DDBJ whole genome shotgun (WGS) entry which is preliminary data.</text>
</comment>
<dbReference type="InterPro" id="IPR027417">
    <property type="entry name" value="P-loop_NTPase"/>
</dbReference>
<dbReference type="NCBIfam" id="NF041417">
    <property type="entry name" value="ArsA_halo"/>
    <property type="match status" value="1"/>
</dbReference>
<dbReference type="Gene3D" id="3.40.50.300">
    <property type="entry name" value="P-loop containing nucleotide triphosphate hydrolases"/>
    <property type="match status" value="2"/>
</dbReference>
<dbReference type="InterPro" id="IPR025723">
    <property type="entry name" value="ArsA/GET3_ATPase-like"/>
</dbReference>
<dbReference type="Proteomes" id="UP000050360">
    <property type="component" value="Unassembled WGS sequence"/>
</dbReference>
<dbReference type="SUPFAM" id="SSF52540">
    <property type="entry name" value="P-loop containing nucleoside triphosphate hydrolases"/>
    <property type="match status" value="2"/>
</dbReference>
<dbReference type="GO" id="GO:0016887">
    <property type="term" value="F:ATP hydrolysis activity"/>
    <property type="evidence" value="ECO:0007669"/>
    <property type="project" value="InterPro"/>
</dbReference>
<dbReference type="EMBL" id="LKCM01000200">
    <property type="protein sequence ID" value="KPQ42839.1"/>
    <property type="molecule type" value="Genomic_DNA"/>
</dbReference>
<feature type="domain" description="ArsA/GET3 Anion-transporting ATPase-like" evidence="2">
    <location>
        <begin position="345"/>
        <end position="496"/>
    </location>
</feature>
<evidence type="ECO:0000259" key="2">
    <source>
        <dbReference type="Pfam" id="PF02374"/>
    </source>
</evidence>
<dbReference type="GO" id="GO:0005524">
    <property type="term" value="F:ATP binding"/>
    <property type="evidence" value="ECO:0007669"/>
    <property type="project" value="InterPro"/>
</dbReference>
<reference evidence="3 4" key="1">
    <citation type="submission" date="2015-09" db="EMBL/GenBank/DDBJ databases">
        <title>A metagenomics-based metabolic model of nitrate-dependent anaerobic oxidation of methane by Methanoperedens-like archaea.</title>
        <authorList>
            <person name="Arshad A."/>
            <person name="Speth D.R."/>
            <person name="De Graaf R.M."/>
            <person name="Op Den Camp H.J."/>
            <person name="Jetten M.S."/>
            <person name="Welte C.U."/>
        </authorList>
    </citation>
    <scope>NUCLEOTIDE SEQUENCE [LARGE SCALE GENOMIC DNA]</scope>
</reference>
<dbReference type="AlphaFoldDB" id="A0A0P8A3W5"/>
<organism evidence="3 4">
    <name type="scientific">Candidatus Methanoperedens nitratireducens</name>
    <dbReference type="NCBI Taxonomy" id="1392998"/>
    <lineage>
        <taxon>Archaea</taxon>
        <taxon>Methanobacteriati</taxon>
        <taxon>Methanobacteriota</taxon>
        <taxon>Stenosarchaea group</taxon>
        <taxon>Methanomicrobia</taxon>
        <taxon>Methanosarcinales</taxon>
        <taxon>ANME-2 cluster</taxon>
        <taxon>Candidatus Methanoperedentaceae</taxon>
        <taxon>Candidatus Methanoperedens</taxon>
    </lineage>
</organism>
<accession>A0A0P8A3W5</accession>
<evidence type="ECO:0000313" key="4">
    <source>
        <dbReference type="Proteomes" id="UP000050360"/>
    </source>
</evidence>
<feature type="domain" description="ArsA/GET3 Anion-transporting ATPase-like" evidence="2">
    <location>
        <begin position="182"/>
        <end position="300"/>
    </location>
</feature>
<dbReference type="PANTHER" id="PTHR10803">
    <property type="entry name" value="ARSENICAL PUMP-DRIVING ATPASE ARSENITE-TRANSLOCATING ATPASE"/>
    <property type="match status" value="1"/>
</dbReference>
<dbReference type="CDD" id="cd02035">
    <property type="entry name" value="ArsA"/>
    <property type="match status" value="2"/>
</dbReference>
<gene>
    <name evidence="3" type="ORF">MPEBLZ_02583</name>
</gene>
<name>A0A0P8A3W5_9EURY</name>